<evidence type="ECO:0000313" key="3">
    <source>
        <dbReference type="Proteomes" id="UP001196301"/>
    </source>
</evidence>
<feature type="transmembrane region" description="Helical" evidence="1">
    <location>
        <begin position="125"/>
        <end position="144"/>
    </location>
</feature>
<keyword evidence="1" id="KW-1133">Transmembrane helix</keyword>
<dbReference type="InterPro" id="IPR021359">
    <property type="entry name" value="DUF2812"/>
</dbReference>
<feature type="transmembrane region" description="Helical" evidence="1">
    <location>
        <begin position="238"/>
        <end position="259"/>
    </location>
</feature>
<dbReference type="EMBL" id="JAHLOQ010000081">
    <property type="protein sequence ID" value="MBU5337555.1"/>
    <property type="molecule type" value="Genomic_DNA"/>
</dbReference>
<feature type="transmembrane region" description="Helical" evidence="1">
    <location>
        <begin position="164"/>
        <end position="184"/>
    </location>
</feature>
<accession>A0ABS6E0C2</accession>
<evidence type="ECO:0000256" key="1">
    <source>
        <dbReference type="SAM" id="Phobius"/>
    </source>
</evidence>
<reference evidence="2 3" key="1">
    <citation type="submission" date="2021-06" db="EMBL/GenBank/DDBJ databases">
        <authorList>
            <person name="Sun Q."/>
            <person name="Li D."/>
        </authorList>
    </citation>
    <scope>NUCLEOTIDE SEQUENCE [LARGE SCALE GENOMIC DNA]</scope>
    <source>
        <strain evidence="2 3">N19</strain>
    </source>
</reference>
<keyword evidence="1" id="KW-0472">Membrane</keyword>
<keyword evidence="1" id="KW-0812">Transmembrane</keyword>
<organism evidence="2 3">
    <name type="scientific">Intestinibacter bartlettii</name>
    <dbReference type="NCBI Taxonomy" id="261299"/>
    <lineage>
        <taxon>Bacteria</taxon>
        <taxon>Bacillati</taxon>
        <taxon>Bacillota</taxon>
        <taxon>Clostridia</taxon>
        <taxon>Peptostreptococcales</taxon>
        <taxon>Peptostreptococcaceae</taxon>
        <taxon>Intestinibacter</taxon>
    </lineage>
</organism>
<dbReference type="RefSeq" id="WP_216572317.1">
    <property type="nucleotide sequence ID" value="NZ_JAHLOQ010000081.1"/>
</dbReference>
<comment type="caution">
    <text evidence="2">The sequence shown here is derived from an EMBL/GenBank/DDBJ whole genome shotgun (WGS) entry which is preliminary data.</text>
</comment>
<dbReference type="Pfam" id="PF11193">
    <property type="entry name" value="DUF2812"/>
    <property type="match status" value="1"/>
</dbReference>
<gene>
    <name evidence="2" type="ORF">KQI20_14200</name>
</gene>
<sequence>MRISKNILLKEIPFEARDCHALELYLSEMAAKGWMLDEIWVLNIFKFKRCEPKNMRFAIDIPKISDICPDTSLQNYELLFNEYIDICESSGWKHIVEDSKYQIFCTEDTNAVDIQTDDSLKLDSLLKINFGYSIQILCFIFLAMTADKNNPTIDSYSYGKSCIIIFYSSFILYFSLIFSEDLFWKLNAKKSLKEGTTVKYPGLSSFKTKLLIQRYDLLAIIVLLIGIFFSQNDNQINSLILIFSIGLIILNIILLVNIIKNYFSRRIIK</sequence>
<name>A0ABS6E0C2_9FIRM</name>
<evidence type="ECO:0000313" key="2">
    <source>
        <dbReference type="EMBL" id="MBU5337555.1"/>
    </source>
</evidence>
<dbReference type="Proteomes" id="UP001196301">
    <property type="component" value="Unassembled WGS sequence"/>
</dbReference>
<keyword evidence="3" id="KW-1185">Reference proteome</keyword>
<feature type="transmembrane region" description="Helical" evidence="1">
    <location>
        <begin position="215"/>
        <end position="232"/>
    </location>
</feature>
<proteinExistence type="predicted"/>
<protein>
    <submittedName>
        <fullName evidence="2">DUF2812 domain-containing protein</fullName>
    </submittedName>
</protein>